<evidence type="ECO:0000259" key="8">
    <source>
        <dbReference type="Pfam" id="PF04052"/>
    </source>
</evidence>
<dbReference type="Gene3D" id="3.40.50.10070">
    <property type="entry name" value="TolB, N-terminal domain"/>
    <property type="match status" value="1"/>
</dbReference>
<dbReference type="PANTHER" id="PTHR36842:SF1">
    <property type="entry name" value="PROTEIN TOLB"/>
    <property type="match status" value="1"/>
</dbReference>
<comment type="similarity">
    <text evidence="2 7">Belongs to the TolB family.</text>
</comment>
<dbReference type="EMBL" id="CP109965">
    <property type="protein sequence ID" value="WAJ71581.1"/>
    <property type="molecule type" value="Genomic_DNA"/>
</dbReference>
<reference evidence="9" key="1">
    <citation type="submission" date="2022-10" db="EMBL/GenBank/DDBJ databases">
        <title>Catenovulum adriacola sp. nov. isolated in the Harbour of Susak.</title>
        <authorList>
            <person name="Schoch T."/>
            <person name="Reich S.J."/>
            <person name="Stoeferle S."/>
            <person name="Flaiz M."/>
            <person name="Kazda M."/>
            <person name="Riedel C.U."/>
            <person name="Duerre P."/>
        </authorList>
    </citation>
    <scope>NUCLEOTIDE SEQUENCE</scope>
    <source>
        <strain evidence="9">TS8</strain>
    </source>
</reference>
<dbReference type="SUPFAM" id="SSF52964">
    <property type="entry name" value="TolB, N-terminal domain"/>
    <property type="match status" value="1"/>
</dbReference>
<dbReference type="Proteomes" id="UP001163726">
    <property type="component" value="Chromosome"/>
</dbReference>
<dbReference type="SUPFAM" id="SSF69304">
    <property type="entry name" value="Tricorn protease N-terminal domain"/>
    <property type="match status" value="1"/>
</dbReference>
<comment type="subcellular location">
    <subcellularLocation>
        <location evidence="1 7">Periplasm</location>
    </subcellularLocation>
</comment>
<dbReference type="Pfam" id="PF07676">
    <property type="entry name" value="PD40"/>
    <property type="match status" value="5"/>
</dbReference>
<sequence precursor="true">MKSDIMKRILLSISMLLTAFSSQAAIDILITEGLDSAQPIAVVPFEYNGTQNLPQNVSKIISADLSRSGKFNPIQPEQMPQRPVQVDSIDFSAWAEKNIDTIVIGQLKDVRPGLFVAQYQIIDIVRGQVTGGGSQMLSGGELVQSDDHIVFESRPIQFEVSDFRRVAHAMSDRIFEQLTGIKGAFQTKIAYVLVDDTQSRPYKLVISDYDGFNEQEIVRSKEPLMSPTWSPDATKLAYVTFENRQAQIFIHDLYSGSREMIASYPGINGAPSWSPDGSKMAMVLSKDGNPELYVMDLLTRKLSRLTNNRTIDTEPNWSPDGENLVFSSERGGRAQLYQINVNSGTVKRLTFTGEMNLGGSYTPDGKSLIMVNRTRGNYHIAKQDLRSGALQVLTKTHLDESPSFSPNGNMIIYSTLHGQNQVLALVSVDGRFKARLPAGVGQVKSPSWSPYM</sequence>
<comment type="subunit">
    <text evidence="7">The Tol-Pal system is composed of five core proteins: the inner membrane proteins TolA, TolQ and TolR, the periplasmic protein TolB and the outer membrane protein Pal. They form a network linking the inner and outer membranes and the peptidoglycan layer.</text>
</comment>
<accession>A0ABY7ASE5</accession>
<dbReference type="RefSeq" id="WP_268076157.1">
    <property type="nucleotide sequence ID" value="NZ_CP109965.1"/>
</dbReference>
<dbReference type="HAMAP" id="MF_00671">
    <property type="entry name" value="TolB"/>
    <property type="match status" value="1"/>
</dbReference>
<evidence type="ECO:0000256" key="6">
    <source>
        <dbReference type="ARBA" id="ARBA00023306"/>
    </source>
</evidence>
<evidence type="ECO:0000256" key="1">
    <source>
        <dbReference type="ARBA" id="ARBA00004418"/>
    </source>
</evidence>
<organism evidence="9 10">
    <name type="scientific">Catenovulum adriaticum</name>
    <dbReference type="NCBI Taxonomy" id="2984846"/>
    <lineage>
        <taxon>Bacteria</taxon>
        <taxon>Pseudomonadati</taxon>
        <taxon>Pseudomonadota</taxon>
        <taxon>Gammaproteobacteria</taxon>
        <taxon>Alteromonadales</taxon>
        <taxon>Alteromonadaceae</taxon>
        <taxon>Catenovulum</taxon>
    </lineage>
</organism>
<dbReference type="PANTHER" id="PTHR36842">
    <property type="entry name" value="PROTEIN TOLB HOMOLOG"/>
    <property type="match status" value="1"/>
</dbReference>
<keyword evidence="6 7" id="KW-0131">Cell cycle</keyword>
<dbReference type="NCBIfam" id="TIGR02800">
    <property type="entry name" value="propeller_TolB"/>
    <property type="match status" value="1"/>
</dbReference>
<dbReference type="Gene3D" id="2.120.10.30">
    <property type="entry name" value="TolB, C-terminal domain"/>
    <property type="match status" value="1"/>
</dbReference>
<keyword evidence="5 7" id="KW-0574">Periplasm</keyword>
<name>A0ABY7ASE5_9ALTE</name>
<keyword evidence="10" id="KW-1185">Reference proteome</keyword>
<dbReference type="InterPro" id="IPR011659">
    <property type="entry name" value="WD40"/>
</dbReference>
<dbReference type="Pfam" id="PF04052">
    <property type="entry name" value="TolB_N"/>
    <property type="match status" value="1"/>
</dbReference>
<keyword evidence="4 7" id="KW-0732">Signal</keyword>
<evidence type="ECO:0000313" key="9">
    <source>
        <dbReference type="EMBL" id="WAJ71581.1"/>
    </source>
</evidence>
<evidence type="ECO:0000256" key="5">
    <source>
        <dbReference type="ARBA" id="ARBA00022764"/>
    </source>
</evidence>
<dbReference type="InterPro" id="IPR007195">
    <property type="entry name" value="TolB_N"/>
</dbReference>
<evidence type="ECO:0000256" key="2">
    <source>
        <dbReference type="ARBA" id="ARBA00009820"/>
    </source>
</evidence>
<dbReference type="InterPro" id="IPR011042">
    <property type="entry name" value="6-blade_b-propeller_TolB-like"/>
</dbReference>
<protein>
    <recommendedName>
        <fullName evidence="7">Tol-Pal system protein TolB</fullName>
    </recommendedName>
</protein>
<gene>
    <name evidence="7 9" type="primary">tolB</name>
    <name evidence="9" type="ORF">OLW01_05230</name>
</gene>
<keyword evidence="3 7" id="KW-0132">Cell division</keyword>
<evidence type="ECO:0000313" key="10">
    <source>
        <dbReference type="Proteomes" id="UP001163726"/>
    </source>
</evidence>
<feature type="domain" description="TolB N-terminal" evidence="8">
    <location>
        <begin position="27"/>
        <end position="128"/>
    </location>
</feature>
<comment type="function">
    <text evidence="7">Part of the Tol-Pal system, which plays a role in outer membrane invagination during cell division and is important for maintaining outer membrane integrity.</text>
</comment>
<feature type="chain" id="PRO_5044898955" description="Tol-Pal system protein TolB" evidence="7">
    <location>
        <begin position="25"/>
        <end position="452"/>
    </location>
</feature>
<evidence type="ECO:0000256" key="4">
    <source>
        <dbReference type="ARBA" id="ARBA00022729"/>
    </source>
</evidence>
<evidence type="ECO:0000256" key="7">
    <source>
        <dbReference type="HAMAP-Rule" id="MF_00671"/>
    </source>
</evidence>
<feature type="signal peptide" evidence="7">
    <location>
        <begin position="1"/>
        <end position="24"/>
    </location>
</feature>
<dbReference type="InterPro" id="IPR014167">
    <property type="entry name" value="Tol-Pal_TolB"/>
</dbReference>
<evidence type="ECO:0000256" key="3">
    <source>
        <dbReference type="ARBA" id="ARBA00022618"/>
    </source>
</evidence>
<proteinExistence type="inferred from homology"/>